<evidence type="ECO:0000259" key="11">
    <source>
        <dbReference type="Pfam" id="PF00288"/>
    </source>
</evidence>
<dbReference type="AlphaFoldDB" id="A0A3R9Y7T0"/>
<dbReference type="InterPro" id="IPR013750">
    <property type="entry name" value="GHMP_kinase_C_dom"/>
</dbReference>
<evidence type="ECO:0000256" key="5">
    <source>
        <dbReference type="ARBA" id="ARBA00022741"/>
    </source>
</evidence>
<dbReference type="Gene3D" id="3.30.70.890">
    <property type="entry name" value="GHMP kinase, C-terminal domain"/>
    <property type="match status" value="1"/>
</dbReference>
<dbReference type="InterPro" id="IPR004424">
    <property type="entry name" value="IspE"/>
</dbReference>
<comment type="similarity">
    <text evidence="1 10">Belongs to the GHMP kinase family. IspE subfamily.</text>
</comment>
<reference evidence="13 14" key="1">
    <citation type="submission" date="2018-12" db="EMBL/GenBank/DDBJ databases">
        <title>Mesorhizobium carbonis sp. nov., isolated from coal mine water.</title>
        <authorList>
            <person name="Xin W."/>
            <person name="Xu Z."/>
            <person name="Xiang F."/>
            <person name="Zhang J."/>
            <person name="Xi L."/>
            <person name="Liu J."/>
        </authorList>
    </citation>
    <scope>NUCLEOTIDE SEQUENCE [LARGE SCALE GENOMIC DNA]</scope>
    <source>
        <strain evidence="13 14">B2.3</strain>
    </source>
</reference>
<dbReference type="InterPro" id="IPR006204">
    <property type="entry name" value="GHMP_kinase_N_dom"/>
</dbReference>
<keyword evidence="5 10" id="KW-0547">Nucleotide-binding</keyword>
<dbReference type="PANTHER" id="PTHR43527">
    <property type="entry name" value="4-DIPHOSPHOCYTIDYL-2-C-METHYL-D-ERYTHRITOL KINASE, CHLOROPLASTIC"/>
    <property type="match status" value="1"/>
</dbReference>
<keyword evidence="8 10" id="KW-0414">Isoprene biosynthesis</keyword>
<dbReference type="NCBIfam" id="NF011202">
    <property type="entry name" value="PRK14608.1"/>
    <property type="match status" value="1"/>
</dbReference>
<dbReference type="Proteomes" id="UP000278398">
    <property type="component" value="Unassembled WGS sequence"/>
</dbReference>
<dbReference type="Pfam" id="PF00288">
    <property type="entry name" value="GHMP_kinases_N"/>
    <property type="match status" value="1"/>
</dbReference>
<comment type="caution">
    <text evidence="13">The sequence shown here is derived from an EMBL/GenBank/DDBJ whole genome shotgun (WGS) entry which is preliminary data.</text>
</comment>
<keyword evidence="14" id="KW-1185">Reference proteome</keyword>
<keyword evidence="6 10" id="KW-0418">Kinase</keyword>
<feature type="active site" evidence="10">
    <location>
        <position position="141"/>
    </location>
</feature>
<dbReference type="GO" id="GO:0005524">
    <property type="term" value="F:ATP binding"/>
    <property type="evidence" value="ECO:0007669"/>
    <property type="project" value="UniProtKB-UniRule"/>
</dbReference>
<dbReference type="InterPro" id="IPR036554">
    <property type="entry name" value="GHMP_kinase_C_sf"/>
</dbReference>
<evidence type="ECO:0000256" key="8">
    <source>
        <dbReference type="ARBA" id="ARBA00023229"/>
    </source>
</evidence>
<organism evidence="13 14">
    <name type="scientific">Aquibium carbonis</name>
    <dbReference type="NCBI Taxonomy" id="2495581"/>
    <lineage>
        <taxon>Bacteria</taxon>
        <taxon>Pseudomonadati</taxon>
        <taxon>Pseudomonadota</taxon>
        <taxon>Alphaproteobacteria</taxon>
        <taxon>Hyphomicrobiales</taxon>
        <taxon>Phyllobacteriaceae</taxon>
        <taxon>Aquibium</taxon>
    </lineage>
</organism>
<dbReference type="EC" id="2.7.1.148" evidence="2 10"/>
<evidence type="ECO:0000313" key="14">
    <source>
        <dbReference type="Proteomes" id="UP000278398"/>
    </source>
</evidence>
<comment type="pathway">
    <text evidence="10">Isoprenoid biosynthesis; isopentenyl diphosphate biosynthesis via DXP pathway; isopentenyl diphosphate from 1-deoxy-D-xylulose 5-phosphate: step 3/6.</text>
</comment>
<dbReference type="NCBIfam" id="TIGR00154">
    <property type="entry name" value="ispE"/>
    <property type="match status" value="1"/>
</dbReference>
<dbReference type="OrthoDB" id="9809438at2"/>
<dbReference type="UniPathway" id="UPA00056">
    <property type="reaction ID" value="UER00094"/>
</dbReference>
<evidence type="ECO:0000256" key="9">
    <source>
        <dbReference type="ARBA" id="ARBA00032554"/>
    </source>
</evidence>
<comment type="catalytic activity">
    <reaction evidence="10">
        <text>4-CDP-2-C-methyl-D-erythritol + ATP = 4-CDP-2-C-methyl-D-erythritol 2-phosphate + ADP + H(+)</text>
        <dbReference type="Rhea" id="RHEA:18437"/>
        <dbReference type="ChEBI" id="CHEBI:15378"/>
        <dbReference type="ChEBI" id="CHEBI:30616"/>
        <dbReference type="ChEBI" id="CHEBI:57823"/>
        <dbReference type="ChEBI" id="CHEBI:57919"/>
        <dbReference type="ChEBI" id="CHEBI:456216"/>
        <dbReference type="EC" id="2.7.1.148"/>
    </reaction>
</comment>
<proteinExistence type="inferred from homology"/>
<feature type="active site" evidence="10">
    <location>
        <position position="12"/>
    </location>
</feature>
<accession>A0A3R9Y7T0</accession>
<name>A0A3R9Y7T0_9HYPH</name>
<protein>
    <recommendedName>
        <fullName evidence="3 10">4-diphosphocytidyl-2-C-methyl-D-erythritol kinase</fullName>
        <shortName evidence="10">CMK</shortName>
        <ecNumber evidence="2 10">2.7.1.148</ecNumber>
    </recommendedName>
    <alternativeName>
        <fullName evidence="9 10">4-(cytidine-5'-diphospho)-2-C-methyl-D-erythritol kinase</fullName>
    </alternativeName>
</protein>
<evidence type="ECO:0000256" key="7">
    <source>
        <dbReference type="ARBA" id="ARBA00022840"/>
    </source>
</evidence>
<evidence type="ECO:0000256" key="6">
    <source>
        <dbReference type="ARBA" id="ARBA00022777"/>
    </source>
</evidence>
<evidence type="ECO:0000256" key="2">
    <source>
        <dbReference type="ARBA" id="ARBA00012052"/>
    </source>
</evidence>
<dbReference type="InterPro" id="IPR020568">
    <property type="entry name" value="Ribosomal_Su5_D2-typ_SF"/>
</dbReference>
<sequence>MTHRTAALAPAKINLALHVTGRRADGYHLLESLVVFAEFGDRLSVEAAPTDAMTIGGPRGSGLPTGPDNLVTAARDRMRAAFGTKATPPVAVHLDKFLPVASGIGGGSSDAAAALKALAAFWGLDVASTEIADIAASLGADVPMCLDGRALVASGIGHDLRPLLAWPSFHVVLVNPGVAVSTPVVFAGLSRRQNPPLPPLPDCPDHAGALAFLGAARNDLEAPALALAPQIGEALDALRSAGASFARMSGSGATCFGIFADNAEAQASAAQIRSARPGWFVEATRTTGAG</sequence>
<keyword evidence="4 10" id="KW-0808">Transferase</keyword>
<feature type="binding site" evidence="10">
    <location>
        <begin position="99"/>
        <end position="109"/>
    </location>
    <ligand>
        <name>ATP</name>
        <dbReference type="ChEBI" id="CHEBI:30616"/>
    </ligand>
</feature>
<dbReference type="InterPro" id="IPR014721">
    <property type="entry name" value="Ribsml_uS5_D2-typ_fold_subgr"/>
</dbReference>
<dbReference type="PANTHER" id="PTHR43527:SF2">
    <property type="entry name" value="4-DIPHOSPHOCYTIDYL-2-C-METHYL-D-ERYTHRITOL KINASE, CHLOROPLASTIC"/>
    <property type="match status" value="1"/>
</dbReference>
<gene>
    <name evidence="10" type="primary">ispE</name>
    <name evidence="13" type="ORF">EJC49_17205</name>
</gene>
<dbReference type="Pfam" id="PF08544">
    <property type="entry name" value="GHMP_kinases_C"/>
    <property type="match status" value="1"/>
</dbReference>
<feature type="domain" description="GHMP kinase N-terminal" evidence="11">
    <location>
        <begin position="69"/>
        <end position="148"/>
    </location>
</feature>
<evidence type="ECO:0000256" key="1">
    <source>
        <dbReference type="ARBA" id="ARBA00009684"/>
    </source>
</evidence>
<evidence type="ECO:0000256" key="10">
    <source>
        <dbReference type="HAMAP-Rule" id="MF_00061"/>
    </source>
</evidence>
<evidence type="ECO:0000256" key="4">
    <source>
        <dbReference type="ARBA" id="ARBA00022679"/>
    </source>
</evidence>
<dbReference type="SUPFAM" id="SSF55060">
    <property type="entry name" value="GHMP Kinase, C-terminal domain"/>
    <property type="match status" value="1"/>
</dbReference>
<dbReference type="SUPFAM" id="SSF54211">
    <property type="entry name" value="Ribosomal protein S5 domain 2-like"/>
    <property type="match status" value="1"/>
</dbReference>
<dbReference type="RefSeq" id="WP_126701171.1">
    <property type="nucleotide sequence ID" value="NZ_RWKW01000064.1"/>
</dbReference>
<keyword evidence="7 10" id="KW-0067">ATP-binding</keyword>
<dbReference type="HAMAP" id="MF_00061">
    <property type="entry name" value="IspE"/>
    <property type="match status" value="1"/>
</dbReference>
<evidence type="ECO:0000313" key="13">
    <source>
        <dbReference type="EMBL" id="RST85130.1"/>
    </source>
</evidence>
<evidence type="ECO:0000259" key="12">
    <source>
        <dbReference type="Pfam" id="PF08544"/>
    </source>
</evidence>
<dbReference type="GO" id="GO:0019288">
    <property type="term" value="P:isopentenyl diphosphate biosynthetic process, methylerythritol 4-phosphate pathway"/>
    <property type="evidence" value="ECO:0007669"/>
    <property type="project" value="UniProtKB-UniRule"/>
</dbReference>
<comment type="function">
    <text evidence="10">Catalyzes the phosphorylation of the position 2 hydroxy group of 4-diphosphocytidyl-2C-methyl-D-erythritol.</text>
</comment>
<dbReference type="EMBL" id="RWKW01000064">
    <property type="protein sequence ID" value="RST85130.1"/>
    <property type="molecule type" value="Genomic_DNA"/>
</dbReference>
<dbReference type="GO" id="GO:0016114">
    <property type="term" value="P:terpenoid biosynthetic process"/>
    <property type="evidence" value="ECO:0007669"/>
    <property type="project" value="UniProtKB-UniRule"/>
</dbReference>
<dbReference type="Gene3D" id="3.30.230.10">
    <property type="match status" value="1"/>
</dbReference>
<feature type="domain" description="GHMP kinase C-terminal" evidence="12">
    <location>
        <begin position="210"/>
        <end position="273"/>
    </location>
</feature>
<evidence type="ECO:0000256" key="3">
    <source>
        <dbReference type="ARBA" id="ARBA00017473"/>
    </source>
</evidence>
<dbReference type="PIRSF" id="PIRSF010376">
    <property type="entry name" value="IspE"/>
    <property type="match status" value="1"/>
</dbReference>
<dbReference type="GO" id="GO:0050515">
    <property type="term" value="F:4-(cytidine 5'-diphospho)-2-C-methyl-D-erythritol kinase activity"/>
    <property type="evidence" value="ECO:0007669"/>
    <property type="project" value="UniProtKB-UniRule"/>
</dbReference>